<proteinExistence type="inferred from homology"/>
<feature type="transmembrane region" description="Helical" evidence="4">
    <location>
        <begin position="1106"/>
        <end position="1124"/>
    </location>
</feature>
<keyword evidence="2" id="KW-0328">Glycosyltransferase</keyword>
<dbReference type="InterPro" id="IPR002509">
    <property type="entry name" value="NODB_dom"/>
</dbReference>
<dbReference type="GO" id="GO:0016757">
    <property type="term" value="F:glycosyltransferase activity"/>
    <property type="evidence" value="ECO:0007669"/>
    <property type="project" value="UniProtKB-KW"/>
</dbReference>
<keyword evidence="4" id="KW-1133">Transmembrane helix</keyword>
<feature type="transmembrane region" description="Helical" evidence="4">
    <location>
        <begin position="20"/>
        <end position="40"/>
    </location>
</feature>
<dbReference type="Gene3D" id="3.90.550.10">
    <property type="entry name" value="Spore Coat Polysaccharide Biosynthesis Protein SpsA, Chain A"/>
    <property type="match status" value="1"/>
</dbReference>
<dbReference type="PANTHER" id="PTHR43630:SF1">
    <property type="entry name" value="POLY-BETA-1,6-N-ACETYL-D-GLUCOSAMINE SYNTHASE"/>
    <property type="match status" value="1"/>
</dbReference>
<comment type="similarity">
    <text evidence="1">Belongs to the glycosyltransferase 2 family.</text>
</comment>
<dbReference type="RefSeq" id="WP_089407288.1">
    <property type="nucleotide sequence ID" value="NZ_FZOU01000001.1"/>
</dbReference>
<reference evidence="7 8" key="1">
    <citation type="submission" date="2017-06" db="EMBL/GenBank/DDBJ databases">
        <authorList>
            <person name="Kim H.J."/>
            <person name="Triplett B.A."/>
        </authorList>
    </citation>
    <scope>NUCLEOTIDE SEQUENCE [LARGE SCALE GENOMIC DNA]</scope>
    <source>
        <strain evidence="7 8">DSM 18704</strain>
    </source>
</reference>
<dbReference type="CDD" id="cd06423">
    <property type="entry name" value="CESA_like"/>
    <property type="match status" value="1"/>
</dbReference>
<evidence type="ECO:0000256" key="2">
    <source>
        <dbReference type="ARBA" id="ARBA00022676"/>
    </source>
</evidence>
<dbReference type="InterPro" id="IPR011330">
    <property type="entry name" value="Glyco_hydro/deAcase_b/a-brl"/>
</dbReference>
<dbReference type="CDD" id="cd10962">
    <property type="entry name" value="CE4_GT2-like"/>
    <property type="match status" value="1"/>
</dbReference>
<organism evidence="7 8">
    <name type="scientific">Granulicella rosea</name>
    <dbReference type="NCBI Taxonomy" id="474952"/>
    <lineage>
        <taxon>Bacteria</taxon>
        <taxon>Pseudomonadati</taxon>
        <taxon>Acidobacteriota</taxon>
        <taxon>Terriglobia</taxon>
        <taxon>Terriglobales</taxon>
        <taxon>Acidobacteriaceae</taxon>
        <taxon>Granulicella</taxon>
    </lineage>
</organism>
<dbReference type="GO" id="GO:0005975">
    <property type="term" value="P:carbohydrate metabolic process"/>
    <property type="evidence" value="ECO:0007669"/>
    <property type="project" value="InterPro"/>
</dbReference>
<dbReference type="OrthoDB" id="9766299at2"/>
<dbReference type="GO" id="GO:0008061">
    <property type="term" value="F:chitin binding"/>
    <property type="evidence" value="ECO:0007669"/>
    <property type="project" value="InterPro"/>
</dbReference>
<evidence type="ECO:0000259" key="5">
    <source>
        <dbReference type="PROSITE" id="PS51677"/>
    </source>
</evidence>
<gene>
    <name evidence="7" type="ORF">SAMN05421770_1011051</name>
</gene>
<dbReference type="GO" id="GO:0016810">
    <property type="term" value="F:hydrolase activity, acting on carbon-nitrogen (but not peptide) bonds"/>
    <property type="evidence" value="ECO:0007669"/>
    <property type="project" value="InterPro"/>
</dbReference>
<dbReference type="Gene3D" id="3.20.20.370">
    <property type="entry name" value="Glycoside hydrolase/deacetylase"/>
    <property type="match status" value="1"/>
</dbReference>
<dbReference type="Proteomes" id="UP000198356">
    <property type="component" value="Unassembled WGS sequence"/>
</dbReference>
<keyword evidence="3 7" id="KW-0808">Transferase</keyword>
<dbReference type="InterPro" id="IPR029044">
    <property type="entry name" value="Nucleotide-diphossugar_trans"/>
</dbReference>
<keyword evidence="4" id="KW-0812">Transmembrane</keyword>
<dbReference type="Pfam" id="PF13641">
    <property type="entry name" value="Glyco_tranf_2_3"/>
    <property type="match status" value="1"/>
</dbReference>
<dbReference type="InterPro" id="IPR029070">
    <property type="entry name" value="Chitinase_insertion_sf"/>
</dbReference>
<name>A0A239EMX6_9BACT</name>
<sequence>MNKQVFYDPQRKRWKRLRRIFDVLAMAGLIVGTVFIIGLLRMKPLPDLPLVGQKRNYHALATPLTIKPVLKPGQKPALSAHRKTQLKPSQVTLNSGEGLRAAYYVEWDPASYSSLKQHIKQIDLLFPEWLHVTKADGSLTSYTIDNRAFQVVDNTVHPVDVENKVARAIAAAHVDTEIFPLVNNYDPIKATYTDTIGAFLQDDEARARFVQQVARFLGANPSYRGLTLDLEEIPVEAQPGYQALIGALYSYFQAHKLKLYINTPVADPDYNLAYMAQNSDGLVIMNYDEHQSLSAPGPIASQDWFIDNLQAVLKVVPKEKIICSIGSYGYDWTMSIPALPKAITTTHRGGKPAPVPAPEPSTVITAQNVTTQDAWQAASDAGAEIQLDPDSMNAHFAYDDDNQHVRHQVWFLDAVTAVNEMRAARSLGLQTIAMWRLGSEDDSLWKIWDSPTHSDPAKVLAEVEPGYDVDTEGDGDVLRVIQKPQSGKRTLTMDDDDAVPIYYKMVTSEKMVTYPRVYTVQQYGYSPKKVAITFDDGPDAVWTPKILDILKKYNVKGTFFMIGEEAQDNVGVMQRVYREGHEIGNHTFTHPDISEISNTQVDLQLNLTERLFASKLGVQPLYFRPPYSIDQEPDTNDQAAPVDRIQGLGYVIIGNKIDTNDWDEHPKKSPKEITDAVFQQIADMEAHPDRRGSIILMHDGGGDRQPTLNALPVLINALRAKGYEIVPVSELVGKTRDEVMPPLTVRQRWLAIADSIAFFFFGFFNHAVIYIFYIGDILMSGRLIIIGLFATIDRIRKRKNFAGPDYNPRVAVLVPAYNEELVIARTIRSVMMSNYKNIRVIVIDDGSSDKTYQTAIDAYPAEIASGRLTVLTKPNGGKADALNFALEHMDEEIYVGIDADGVIAHDAITRLVPHFANPQIGAVAGNAKVGNRVNLWTRWQALEYITSQNFERRALDLFDVVMVVPGAIGAWRTKPVREGGGYHSNTVAEDADLTMNLLEQGYSVIYEDQALAFTEAPVNADGLMRQRFRWSFGILQAIFKHRGAIAKHRAMGLFALPNILIFQIMLPLVSPFIDLMFVFGVIHYFIDKHFHPEAASADSLYKLLSFFFAFLAIDFAASALAFALERKHPASKGDYWLLFHIWIQRFTYRQVFSVVLFKTLKRAIDGKPFNWDKLERTAQMSKATEKMIG</sequence>
<feature type="transmembrane region" description="Helical" evidence="4">
    <location>
        <begin position="1059"/>
        <end position="1086"/>
    </location>
</feature>
<evidence type="ECO:0000256" key="4">
    <source>
        <dbReference type="SAM" id="Phobius"/>
    </source>
</evidence>
<keyword evidence="8" id="KW-1185">Reference proteome</keyword>
<dbReference type="Pfam" id="PF01522">
    <property type="entry name" value="Polysacc_deac_1"/>
    <property type="match status" value="1"/>
</dbReference>
<dbReference type="PROSITE" id="PS51677">
    <property type="entry name" value="NODB"/>
    <property type="match status" value="1"/>
</dbReference>
<feature type="domain" description="GH18" evidence="6">
    <location>
        <begin position="98"/>
        <end position="455"/>
    </location>
</feature>
<dbReference type="Gene3D" id="3.10.50.10">
    <property type="match status" value="1"/>
</dbReference>
<evidence type="ECO:0000313" key="7">
    <source>
        <dbReference type="EMBL" id="SNS45618.1"/>
    </source>
</evidence>
<evidence type="ECO:0000313" key="8">
    <source>
        <dbReference type="Proteomes" id="UP000198356"/>
    </source>
</evidence>
<dbReference type="SMART" id="SM00636">
    <property type="entry name" value="Glyco_18"/>
    <property type="match status" value="1"/>
</dbReference>
<keyword evidence="4" id="KW-0472">Membrane</keyword>
<dbReference type="PANTHER" id="PTHR43630">
    <property type="entry name" value="POLY-BETA-1,6-N-ACETYL-D-GLUCOSAMINE SYNTHASE"/>
    <property type="match status" value="1"/>
</dbReference>
<dbReference type="SUPFAM" id="SSF53448">
    <property type="entry name" value="Nucleotide-diphospho-sugar transferases"/>
    <property type="match status" value="1"/>
</dbReference>
<dbReference type="SUPFAM" id="SSF51445">
    <property type="entry name" value="(Trans)glycosidases"/>
    <property type="match status" value="1"/>
</dbReference>
<evidence type="ECO:0000256" key="3">
    <source>
        <dbReference type="ARBA" id="ARBA00022679"/>
    </source>
</evidence>
<dbReference type="EMBL" id="FZOU01000001">
    <property type="protein sequence ID" value="SNS45618.1"/>
    <property type="molecule type" value="Genomic_DNA"/>
</dbReference>
<dbReference type="InterPro" id="IPR011583">
    <property type="entry name" value="Chitinase_II/V-like_cat"/>
</dbReference>
<dbReference type="InterPro" id="IPR001223">
    <property type="entry name" value="Glyco_hydro18_cat"/>
</dbReference>
<dbReference type="Gene3D" id="3.20.20.80">
    <property type="entry name" value="Glycosidases"/>
    <property type="match status" value="1"/>
</dbReference>
<protein>
    <submittedName>
        <fullName evidence="7">Glycosyltransferase, catalytic subunit of cellulose synthase and poly-beta-1,6-N-acetylglucosamine synthase</fullName>
    </submittedName>
</protein>
<evidence type="ECO:0000259" key="6">
    <source>
        <dbReference type="PROSITE" id="PS51910"/>
    </source>
</evidence>
<feature type="domain" description="NodB homology" evidence="5">
    <location>
        <begin position="528"/>
        <end position="726"/>
    </location>
</feature>
<dbReference type="Pfam" id="PF00704">
    <property type="entry name" value="Glyco_hydro_18"/>
    <property type="match status" value="1"/>
</dbReference>
<dbReference type="PROSITE" id="PS51910">
    <property type="entry name" value="GH18_2"/>
    <property type="match status" value="1"/>
</dbReference>
<dbReference type="SUPFAM" id="SSF88713">
    <property type="entry name" value="Glycoside hydrolase/deacetylase"/>
    <property type="match status" value="1"/>
</dbReference>
<accession>A0A239EMX6</accession>
<dbReference type="InterPro" id="IPR017853">
    <property type="entry name" value="GH"/>
</dbReference>
<evidence type="ECO:0000256" key="1">
    <source>
        <dbReference type="ARBA" id="ARBA00006739"/>
    </source>
</evidence>
<dbReference type="AlphaFoldDB" id="A0A239EMX6"/>